<dbReference type="Gene3D" id="6.10.140.260">
    <property type="match status" value="1"/>
</dbReference>
<dbReference type="InterPro" id="IPR021648">
    <property type="entry name" value="GLUE_dom"/>
</dbReference>
<evidence type="ECO:0000313" key="7">
    <source>
        <dbReference type="Proteomes" id="UP000054007"/>
    </source>
</evidence>
<dbReference type="OrthoDB" id="271448at2759"/>
<dbReference type="GO" id="GO:0043328">
    <property type="term" value="P:protein transport to vacuole involved in ubiquitin-dependent protein catabolic process via the multivesicular body sorting pathway"/>
    <property type="evidence" value="ECO:0007669"/>
    <property type="project" value="UniProtKB-UniRule"/>
</dbReference>
<accession>A0A0D7BDP7</accession>
<sequence>MALKRFTKAIDATIPVPALLYSDEKLLTSQGNVGIYDGQQKAIDHQSGTVHVSSHRLFFCDNPTNSFSLDLALVAQTDYYAGLFTSSAKITLHLKESRAEAEEPLEDGWVCHVCGERNSRSGTATVGRVCALCGVQRQSATPSKPSTPVPQDSTTIACTACTFLNPLTRTSCEICMTELPIPLPPDASLIKLSFRKGGEKSFYAIMKDSLKSRAWEVDLPARNPLPSGTGIAGILRSVENTNAGLETDMKDALHDLEGLMLKAKDMVKLAADLNEKLSASTSVNTAEPEEATFIRSSLSQLGLQMDNAPVTLDMMRDEREWITQLARELAKVLQTIMRGRGIVALDEVWGSWNRARGVALIPPTTFLQVLPHLPLFTSPTMQTMQLRSGLTVLHTPPYSHTAFAARLSSYLALNGPKTTLNVAEEEGMTIALAEDMIAAVEANGQICRDDAASALTGPGNSGGIIHWWSWATFSECVYDGQE</sequence>
<evidence type="ECO:0000256" key="4">
    <source>
        <dbReference type="RuleBase" id="RU367095"/>
    </source>
</evidence>
<dbReference type="Gene3D" id="1.10.10.10">
    <property type="entry name" value="Winged helix-like DNA-binding domain superfamily/Winged helix DNA-binding domain"/>
    <property type="match status" value="2"/>
</dbReference>
<keyword evidence="7" id="KW-1185">Reference proteome</keyword>
<name>A0A0D7BDP7_9AGAR</name>
<evidence type="ECO:0000259" key="5">
    <source>
        <dbReference type="PROSITE" id="PS51495"/>
    </source>
</evidence>
<organism evidence="6 7">
    <name type="scientific">Cylindrobasidium torrendii FP15055 ss-10</name>
    <dbReference type="NCBI Taxonomy" id="1314674"/>
    <lineage>
        <taxon>Eukaryota</taxon>
        <taxon>Fungi</taxon>
        <taxon>Dikarya</taxon>
        <taxon>Basidiomycota</taxon>
        <taxon>Agaricomycotina</taxon>
        <taxon>Agaricomycetes</taxon>
        <taxon>Agaricomycetidae</taxon>
        <taxon>Agaricales</taxon>
        <taxon>Marasmiineae</taxon>
        <taxon>Physalacriaceae</taxon>
        <taxon>Cylindrobasidium</taxon>
    </lineage>
</organism>
<dbReference type="InterPro" id="IPR040608">
    <property type="entry name" value="Snf8/Vps36"/>
</dbReference>
<evidence type="ECO:0000256" key="3">
    <source>
        <dbReference type="ARBA" id="ARBA00022927"/>
    </source>
</evidence>
<keyword evidence="2 4" id="KW-0813">Transport</keyword>
<dbReference type="GO" id="GO:0043130">
    <property type="term" value="F:ubiquitin binding"/>
    <property type="evidence" value="ECO:0007669"/>
    <property type="project" value="UniProtKB-UniRule"/>
</dbReference>
<dbReference type="InterPro" id="IPR037855">
    <property type="entry name" value="Vps36"/>
</dbReference>
<evidence type="ECO:0000313" key="6">
    <source>
        <dbReference type="EMBL" id="KIY68325.1"/>
    </source>
</evidence>
<dbReference type="PROSITE" id="PS51495">
    <property type="entry name" value="GLUE"/>
    <property type="match status" value="1"/>
</dbReference>
<dbReference type="Gene3D" id="2.30.30.380">
    <property type="entry name" value="Zn-finger domain of Sec23/24"/>
    <property type="match status" value="1"/>
</dbReference>
<dbReference type="PANTHER" id="PTHR13128:SF12">
    <property type="entry name" value="VACUOLAR PROTEIN-SORTING-ASSOCIATED PROTEIN 36"/>
    <property type="match status" value="1"/>
</dbReference>
<dbReference type="Pfam" id="PF11605">
    <property type="entry name" value="Vps36_ESCRT-II"/>
    <property type="match status" value="1"/>
</dbReference>
<reference evidence="6 7" key="1">
    <citation type="journal article" date="2015" name="Fungal Genet. Biol.">
        <title>Evolution of novel wood decay mechanisms in Agaricales revealed by the genome sequences of Fistulina hepatica and Cylindrobasidium torrendii.</title>
        <authorList>
            <person name="Floudas D."/>
            <person name="Held B.W."/>
            <person name="Riley R."/>
            <person name="Nagy L.G."/>
            <person name="Koehler G."/>
            <person name="Ransdell A.S."/>
            <person name="Younus H."/>
            <person name="Chow J."/>
            <person name="Chiniquy J."/>
            <person name="Lipzen A."/>
            <person name="Tritt A."/>
            <person name="Sun H."/>
            <person name="Haridas S."/>
            <person name="LaButti K."/>
            <person name="Ohm R.A."/>
            <person name="Kues U."/>
            <person name="Blanchette R.A."/>
            <person name="Grigoriev I.V."/>
            <person name="Minto R.E."/>
            <person name="Hibbett D.S."/>
        </authorList>
    </citation>
    <scope>NUCLEOTIDE SEQUENCE [LARGE SCALE GENOMIC DNA]</scope>
    <source>
        <strain evidence="6 7">FP15055 ss-10</strain>
    </source>
</reference>
<comment type="function">
    <text evidence="4">Component of the ESCRT-II complex (endosomal sorting complex required for transport II), which is required for multivesicular body (MVB) formation and sorting of endosomal cargo proteins into MVBs.</text>
</comment>
<dbReference type="PANTHER" id="PTHR13128">
    <property type="entry name" value="VACUOLAR PROTEIN-SORTING-ASSOCIATED PROTEIN 36"/>
    <property type="match status" value="1"/>
</dbReference>
<dbReference type="InterPro" id="IPR036388">
    <property type="entry name" value="WH-like_DNA-bd_sf"/>
</dbReference>
<dbReference type="STRING" id="1314674.A0A0D7BDP7"/>
<proteinExistence type="inferred from homology"/>
<evidence type="ECO:0000256" key="2">
    <source>
        <dbReference type="ARBA" id="ARBA00022448"/>
    </source>
</evidence>
<dbReference type="GO" id="GO:0032266">
    <property type="term" value="F:phosphatidylinositol-3-phosphate binding"/>
    <property type="evidence" value="ECO:0007669"/>
    <property type="project" value="UniProtKB-UniRule"/>
</dbReference>
<dbReference type="SUPFAM" id="SSF46785">
    <property type="entry name" value="Winged helix' DNA-binding domain"/>
    <property type="match status" value="1"/>
</dbReference>
<dbReference type="EMBL" id="KN880505">
    <property type="protein sequence ID" value="KIY68325.1"/>
    <property type="molecule type" value="Genomic_DNA"/>
</dbReference>
<comment type="subcellular location">
    <subcellularLocation>
        <location evidence="4">Cytoplasm</location>
    </subcellularLocation>
    <subcellularLocation>
        <location evidence="4">Endosome</location>
    </subcellularLocation>
</comment>
<dbReference type="Proteomes" id="UP000054007">
    <property type="component" value="Unassembled WGS sequence"/>
</dbReference>
<dbReference type="Gene3D" id="2.30.29.30">
    <property type="entry name" value="Pleckstrin-homology domain (PH domain)/Phosphotyrosine-binding domain (PTB)"/>
    <property type="match status" value="1"/>
</dbReference>
<comment type="subunit">
    <text evidence="4">Component of the endosomal sorting complex required for transport II (ESCRT-II).</text>
</comment>
<dbReference type="InterPro" id="IPR036390">
    <property type="entry name" value="WH_DNA-bd_sf"/>
</dbReference>
<dbReference type="AlphaFoldDB" id="A0A0D7BDP7"/>
<dbReference type="GO" id="GO:0000814">
    <property type="term" value="C:ESCRT II complex"/>
    <property type="evidence" value="ECO:0007669"/>
    <property type="project" value="UniProtKB-UniRule"/>
</dbReference>
<keyword evidence="4" id="KW-0967">Endosome</keyword>
<feature type="domain" description="GLUE N-terminal" evidence="5">
    <location>
        <begin position="10"/>
        <end position="222"/>
    </location>
</feature>
<keyword evidence="3 4" id="KW-0653">Protein transport</keyword>
<gene>
    <name evidence="6" type="ORF">CYLTODRAFT_436647</name>
</gene>
<dbReference type="SUPFAM" id="SSF50729">
    <property type="entry name" value="PH domain-like"/>
    <property type="match status" value="1"/>
</dbReference>
<protein>
    <recommendedName>
        <fullName evidence="4">Vacuolar protein-sorting-associated protein 36</fullName>
    </recommendedName>
    <alternativeName>
        <fullName evidence="4">ESCRT-II complex subunit VPS36</fullName>
    </alternativeName>
</protein>
<dbReference type="GO" id="GO:0031902">
    <property type="term" value="C:late endosome membrane"/>
    <property type="evidence" value="ECO:0007669"/>
    <property type="project" value="UniProtKB-UniRule"/>
</dbReference>
<dbReference type="Pfam" id="PF04157">
    <property type="entry name" value="EAP30"/>
    <property type="match status" value="1"/>
</dbReference>
<comment type="similarity">
    <text evidence="1 4">Belongs to the VPS36 family.</text>
</comment>
<dbReference type="InterPro" id="IPR011993">
    <property type="entry name" value="PH-like_dom_sf"/>
</dbReference>
<evidence type="ECO:0000256" key="1">
    <source>
        <dbReference type="ARBA" id="ARBA00009697"/>
    </source>
</evidence>
<keyword evidence="4" id="KW-0963">Cytoplasm</keyword>